<reference evidence="2" key="1">
    <citation type="submission" date="2021-01" db="EMBL/GenBank/DDBJ databases">
        <title>Paracoccus amoyensis sp. nov., isolated from the surface seawater along the coast of Xiamen Island, China.</title>
        <authorList>
            <person name="Lyu L."/>
        </authorList>
    </citation>
    <scope>NUCLEOTIDE SEQUENCE</scope>
    <source>
        <strain evidence="2">MJ17</strain>
    </source>
</reference>
<gene>
    <name evidence="2" type="ORF">JJJ17_11180</name>
</gene>
<accession>A0A934SFK3</accession>
<dbReference type="Proteomes" id="UP000640485">
    <property type="component" value="Unassembled WGS sequence"/>
</dbReference>
<keyword evidence="3" id="KW-1185">Reference proteome</keyword>
<dbReference type="EMBL" id="JAEPRQ010000003">
    <property type="protein sequence ID" value="MBK4216489.1"/>
    <property type="molecule type" value="Genomic_DNA"/>
</dbReference>
<evidence type="ECO:0000313" key="3">
    <source>
        <dbReference type="Proteomes" id="UP000640485"/>
    </source>
</evidence>
<dbReference type="AlphaFoldDB" id="A0A934SFK3"/>
<organism evidence="2 3">
    <name type="scientific">Paracoccus caeni</name>
    <dbReference type="NCBI Taxonomy" id="657651"/>
    <lineage>
        <taxon>Bacteria</taxon>
        <taxon>Pseudomonadati</taxon>
        <taxon>Pseudomonadota</taxon>
        <taxon>Alphaproteobacteria</taxon>
        <taxon>Rhodobacterales</taxon>
        <taxon>Paracoccaceae</taxon>
        <taxon>Paracoccus</taxon>
    </lineage>
</organism>
<dbReference type="RefSeq" id="WP_200686383.1">
    <property type="nucleotide sequence ID" value="NZ_JAEPRQ010000003.1"/>
</dbReference>
<proteinExistence type="predicted"/>
<dbReference type="InterPro" id="IPR007048">
    <property type="entry name" value="IraD/Gp25-like"/>
</dbReference>
<dbReference type="Pfam" id="PF04965">
    <property type="entry name" value="GPW_gp25"/>
    <property type="match status" value="1"/>
</dbReference>
<sequence length="139" mass="15884">MAEADPRLTGPRPYLGVGWAFPVRPVGGRLTWARYEEDVEQAVEMILRVNPGERVMLPAHGAGLRRFLFSPNTSVIHRRVEDAVRSALLDQEPRITVERVTALADPDDPNLMRIEIDYVVRRSNAFYNMVYPFYLNEGD</sequence>
<evidence type="ECO:0000313" key="2">
    <source>
        <dbReference type="EMBL" id="MBK4216489.1"/>
    </source>
</evidence>
<evidence type="ECO:0000259" key="1">
    <source>
        <dbReference type="Pfam" id="PF04965"/>
    </source>
</evidence>
<name>A0A934SFK3_9RHOB</name>
<dbReference type="SUPFAM" id="SSF160719">
    <property type="entry name" value="gpW/gp25-like"/>
    <property type="match status" value="1"/>
</dbReference>
<comment type="caution">
    <text evidence="2">The sequence shown here is derived from an EMBL/GenBank/DDBJ whole genome shotgun (WGS) entry which is preliminary data.</text>
</comment>
<protein>
    <submittedName>
        <fullName evidence="2">GPW/gp25 family protein</fullName>
    </submittedName>
</protein>
<feature type="domain" description="IraD/Gp25-like" evidence="1">
    <location>
        <begin position="34"/>
        <end position="124"/>
    </location>
</feature>
<dbReference type="Gene3D" id="3.10.450.40">
    <property type="match status" value="1"/>
</dbReference>